<gene>
    <name evidence="2" type="ORF">TTEB3V08_LOCUS11669</name>
</gene>
<feature type="region of interest" description="Disordered" evidence="1">
    <location>
        <begin position="1"/>
        <end position="41"/>
    </location>
</feature>
<protein>
    <submittedName>
        <fullName evidence="2">Uncharacterized protein</fullName>
    </submittedName>
</protein>
<feature type="compositionally biased region" description="Acidic residues" evidence="1">
    <location>
        <begin position="264"/>
        <end position="273"/>
    </location>
</feature>
<organism evidence="2">
    <name type="scientific">Timema tahoe</name>
    <dbReference type="NCBI Taxonomy" id="61484"/>
    <lineage>
        <taxon>Eukaryota</taxon>
        <taxon>Metazoa</taxon>
        <taxon>Ecdysozoa</taxon>
        <taxon>Arthropoda</taxon>
        <taxon>Hexapoda</taxon>
        <taxon>Insecta</taxon>
        <taxon>Pterygota</taxon>
        <taxon>Neoptera</taxon>
        <taxon>Polyneoptera</taxon>
        <taxon>Phasmatodea</taxon>
        <taxon>Timematodea</taxon>
        <taxon>Timematoidea</taxon>
        <taxon>Timematidae</taxon>
        <taxon>Timema</taxon>
    </lineage>
</organism>
<feature type="compositionally biased region" description="Basic and acidic residues" evidence="1">
    <location>
        <begin position="13"/>
        <end position="23"/>
    </location>
</feature>
<reference evidence="2" key="1">
    <citation type="submission" date="2020-11" db="EMBL/GenBank/DDBJ databases">
        <authorList>
            <person name="Tran Van P."/>
        </authorList>
    </citation>
    <scope>NUCLEOTIDE SEQUENCE</scope>
</reference>
<name>A0A7R9ISQ8_9NEOP</name>
<accession>A0A7R9ISQ8</accession>
<feature type="compositionally biased region" description="Basic and acidic residues" evidence="1">
    <location>
        <begin position="94"/>
        <end position="108"/>
    </location>
</feature>
<sequence length="403" mass="45446">MCPGLIGSSPVTDQREPLKERAKEHRVRRFHSSGDSSRRPISCKINNRDASITQFAVIDDDNVSALQQVTRGGGGLTLASQWKSQFDDSEETDNEWKGENLQSPEHKHNLSQQALDETLPGETTSNGQPKYLPGKVRPSCLNIAGIECFPEIQGKLPHAWSLPQLAPHIRLWLEAPLVQQAAFDDLVYEVDIMRNAIALNWCAVEMSNKQIDSKPSLVINTYQSSESQLINVGEVFKVDTKDFIPVMKEEKEDEQEEKNKYINNEEEEEEDGEIMEPVAGRLEIRVLDRAEGSAVVKTVNNNLRPRSNCSRSRLIRGRATHPLYCLDRSTTMFSKPSVMIYPLYSVPKRTPVSIGSRDGHCLKFGHTNGKPLFLPLDKARRQWRVFNTVIPRSGSQSALANQW</sequence>
<feature type="region of interest" description="Disordered" evidence="1">
    <location>
        <begin position="84"/>
        <end position="111"/>
    </location>
</feature>
<evidence type="ECO:0000256" key="1">
    <source>
        <dbReference type="SAM" id="MobiDB-lite"/>
    </source>
</evidence>
<evidence type="ECO:0000313" key="2">
    <source>
        <dbReference type="EMBL" id="CAD7463789.1"/>
    </source>
</evidence>
<proteinExistence type="predicted"/>
<dbReference type="EMBL" id="OE009282">
    <property type="protein sequence ID" value="CAD7463789.1"/>
    <property type="molecule type" value="Genomic_DNA"/>
</dbReference>
<dbReference type="AlphaFoldDB" id="A0A7R9ISQ8"/>
<feature type="region of interest" description="Disordered" evidence="1">
    <location>
        <begin position="249"/>
        <end position="273"/>
    </location>
</feature>